<keyword evidence="5" id="KW-0206">Cytoskeleton</keyword>
<proteinExistence type="inferred from homology"/>
<evidence type="ECO:0000256" key="1">
    <source>
        <dbReference type="ARBA" id="ARBA00004245"/>
    </source>
</evidence>
<evidence type="ECO:0000313" key="8">
    <source>
        <dbReference type="EMBL" id="KAH0859422.1"/>
    </source>
</evidence>
<comment type="caution">
    <text evidence="8">The sequence shown here is derived from an EMBL/GenBank/DDBJ whole genome shotgun (WGS) entry which is preliminary data.</text>
</comment>
<dbReference type="Proteomes" id="UP000824890">
    <property type="component" value="Unassembled WGS sequence"/>
</dbReference>
<dbReference type="EMBL" id="JAGKQM010000019">
    <property type="protein sequence ID" value="KAH0859422.1"/>
    <property type="molecule type" value="Genomic_DNA"/>
</dbReference>
<feature type="region of interest" description="Disordered" evidence="6">
    <location>
        <begin position="257"/>
        <end position="393"/>
    </location>
</feature>
<dbReference type="PANTHER" id="PTHR19321">
    <property type="entry name" value="PROTEIN REGULATOR OF CYTOKINESIS 1 PRC1-RELATED"/>
    <property type="match status" value="1"/>
</dbReference>
<feature type="compositionally biased region" description="Basic and acidic residues" evidence="6">
    <location>
        <begin position="374"/>
        <end position="387"/>
    </location>
</feature>
<feature type="region of interest" description="Disordered" evidence="6">
    <location>
        <begin position="615"/>
        <end position="694"/>
    </location>
</feature>
<evidence type="ECO:0000256" key="3">
    <source>
        <dbReference type="ARBA" id="ARBA00022701"/>
    </source>
</evidence>
<dbReference type="PANTHER" id="PTHR19321:SF7">
    <property type="entry name" value="65-KDA MICROTUBULE-ASSOCIATED PROTEIN 3"/>
    <property type="match status" value="1"/>
</dbReference>
<dbReference type="InterPro" id="IPR007145">
    <property type="entry name" value="MAP65_Ase1_PRC1"/>
</dbReference>
<evidence type="ECO:0000256" key="6">
    <source>
        <dbReference type="SAM" id="MobiDB-lite"/>
    </source>
</evidence>
<accession>A0ABQ7XVT3</accession>
<feature type="compositionally biased region" description="Basic residues" evidence="6">
    <location>
        <begin position="799"/>
        <end position="808"/>
    </location>
</feature>
<dbReference type="InterPro" id="IPR005048">
    <property type="entry name" value="DUF287"/>
</dbReference>
<feature type="compositionally biased region" description="Basic and acidic residues" evidence="6">
    <location>
        <begin position="725"/>
        <end position="781"/>
    </location>
</feature>
<name>A0ABQ7XVT3_BRANA</name>
<sequence>MQKLQDLAPTMLELWNLMDTPIEDQQEYQQITCNIAASEHEITQANSLSEDFIQYVEAEVVRLDETIVAIESGIADTTLVLEHLEPHISKVKEEASSRKEILAQEEILSNILWTPQSLAYDRRGRGKDYEDDNLGLAKCLEVEEAISNAEPVAEACAQLTQEFFKGDTLCRLITSLHYLNLEVISDSDKAMLQEIHVSSSVCNGRVGENLKEELENFSVQLGELRRNKAENESWFGAEETDLSLHKLEEMRRQLAIKDELDGGSNHEDPTQTKQTGQIRPRKVMKGNKKVAKNKGVPNERRRLSLRPRTTPIAKTPVIPEGSKKSKNSKKSTQEREPSHVSLSVTDESEREGSESERSKKSTPEREPSYQSRSISDESEREGSESETIHSVLEPNIGEEMLLARIIDLEREYDRQGSPSETWNHWLTVKQKSIWWEELYDLDQAARVFTKKKDKEKVTLAEASSSDSSLQGLEERLLDFMGEAFVGLNFTVETKLEAVDLRLGGIEMNQRLLRCRAKQIEKRLTSIENKVSEKPNRGEDMDFGQCDGTDFGQWDGKEKDDAEEEEKEKSGKEKEKSGEVDKDKENSETDEENGSERELNELKERCRVQADELWKEVEAAEAEEDQANDERKEAATNEESIENNEDDEKVEASESPNSEPRFESPINEPRVEADKTPTPPSGGRTKEMAARRVVHSPPNTWPVVVEAKEKAIEKAVELEKKTSEEVVEAEEKTSEKAVEAEEKTSETVVEAEEKTSEKAVEAEEKTSEKVVERMDGTKEATRPRIRHRCKEKIMTSGKPTPKRRGRPRRSIADAAPKKSDCTPHASKGRGKRKCEPSQWVQTPFTRGKKPKTKA</sequence>
<organism evidence="8 9">
    <name type="scientific">Brassica napus</name>
    <name type="common">Rape</name>
    <dbReference type="NCBI Taxonomy" id="3708"/>
    <lineage>
        <taxon>Eukaryota</taxon>
        <taxon>Viridiplantae</taxon>
        <taxon>Streptophyta</taxon>
        <taxon>Embryophyta</taxon>
        <taxon>Tracheophyta</taxon>
        <taxon>Spermatophyta</taxon>
        <taxon>Magnoliopsida</taxon>
        <taxon>eudicotyledons</taxon>
        <taxon>Gunneridae</taxon>
        <taxon>Pentapetalae</taxon>
        <taxon>rosids</taxon>
        <taxon>malvids</taxon>
        <taxon>Brassicales</taxon>
        <taxon>Brassicaceae</taxon>
        <taxon>Brassiceae</taxon>
        <taxon>Brassica</taxon>
    </lineage>
</organism>
<feature type="compositionally biased region" description="Basic and acidic residues" evidence="6">
    <location>
        <begin position="566"/>
        <end position="586"/>
    </location>
</feature>
<feature type="compositionally biased region" description="Acidic residues" evidence="6">
    <location>
        <begin position="638"/>
        <end position="648"/>
    </location>
</feature>
<keyword evidence="3" id="KW-0493">Microtubule</keyword>
<evidence type="ECO:0000256" key="4">
    <source>
        <dbReference type="ARBA" id="ARBA00023054"/>
    </source>
</evidence>
<dbReference type="Pfam" id="PF03384">
    <property type="entry name" value="DUF287"/>
    <property type="match status" value="1"/>
</dbReference>
<feature type="compositionally biased region" description="Basic and acidic residues" evidence="6">
    <location>
        <begin position="528"/>
        <end position="539"/>
    </location>
</feature>
<evidence type="ECO:0000256" key="2">
    <source>
        <dbReference type="ARBA" id="ARBA00006187"/>
    </source>
</evidence>
<dbReference type="Gene3D" id="1.10.287.700">
    <property type="entry name" value="Helix hairpin bin"/>
    <property type="match status" value="1"/>
</dbReference>
<reference evidence="8 9" key="1">
    <citation type="submission" date="2021-05" db="EMBL/GenBank/DDBJ databases">
        <title>Genome Assembly of Synthetic Allotetraploid Brassica napus Reveals Homoeologous Exchanges between Subgenomes.</title>
        <authorList>
            <person name="Davis J.T."/>
        </authorList>
    </citation>
    <scope>NUCLEOTIDE SEQUENCE [LARGE SCALE GENOMIC DNA]</scope>
    <source>
        <strain evidence="9">cv. Da-Ae</strain>
        <tissue evidence="8">Seedling</tissue>
    </source>
</reference>
<comment type="similarity">
    <text evidence="2">Belongs to the MAP65/ASE1 family.</text>
</comment>
<feature type="domain" description="DUF287" evidence="7">
    <location>
        <begin position="388"/>
        <end position="439"/>
    </location>
</feature>
<gene>
    <name evidence="8" type="ORF">HID58_087683</name>
</gene>
<keyword evidence="9" id="KW-1185">Reference proteome</keyword>
<comment type="subcellular location">
    <subcellularLocation>
        <location evidence="1">Cytoplasm</location>
        <location evidence="1">Cytoskeleton</location>
    </subcellularLocation>
</comment>
<feature type="compositionally biased region" description="Basic and acidic residues" evidence="6">
    <location>
        <begin position="257"/>
        <end position="270"/>
    </location>
</feature>
<protein>
    <recommendedName>
        <fullName evidence="7">DUF287 domain-containing protein</fullName>
    </recommendedName>
</protein>
<keyword evidence="5" id="KW-0963">Cytoplasm</keyword>
<evidence type="ECO:0000259" key="7">
    <source>
        <dbReference type="Pfam" id="PF03384"/>
    </source>
</evidence>
<evidence type="ECO:0000313" key="9">
    <source>
        <dbReference type="Proteomes" id="UP000824890"/>
    </source>
</evidence>
<feature type="region of interest" description="Disordered" evidence="6">
    <location>
        <begin position="528"/>
        <end position="603"/>
    </location>
</feature>
<feature type="compositionally biased region" description="Basic residues" evidence="6">
    <location>
        <begin position="279"/>
        <end position="292"/>
    </location>
</feature>
<evidence type="ECO:0000256" key="5">
    <source>
        <dbReference type="ARBA" id="ARBA00023212"/>
    </source>
</evidence>
<feature type="region of interest" description="Disordered" evidence="6">
    <location>
        <begin position="725"/>
        <end position="853"/>
    </location>
</feature>
<keyword evidence="4" id="KW-0175">Coiled coil</keyword>
<feature type="compositionally biased region" description="Basic and acidic residues" evidence="6">
    <location>
        <begin position="350"/>
        <end position="367"/>
    </location>
</feature>
<feature type="compositionally biased region" description="Basic and acidic residues" evidence="6">
    <location>
        <begin position="593"/>
        <end position="603"/>
    </location>
</feature>